<dbReference type="PANTHER" id="PTHR35936:SF25">
    <property type="entry name" value="ABC TRANSPORTER SUBSTRATE-BINDING PROTEIN"/>
    <property type="match status" value="1"/>
</dbReference>
<feature type="chain" id="PRO_5046359492" evidence="2">
    <location>
        <begin position="19"/>
        <end position="260"/>
    </location>
</feature>
<dbReference type="Pfam" id="PF00497">
    <property type="entry name" value="SBP_bac_3"/>
    <property type="match status" value="1"/>
</dbReference>
<gene>
    <name evidence="4" type="ORF">ACFOW7_14155</name>
</gene>
<dbReference type="PANTHER" id="PTHR35936">
    <property type="entry name" value="MEMBRANE-BOUND LYTIC MUREIN TRANSGLYCOSYLASE F"/>
    <property type="match status" value="1"/>
</dbReference>
<dbReference type="Proteomes" id="UP001595791">
    <property type="component" value="Unassembled WGS sequence"/>
</dbReference>
<reference evidence="5" key="1">
    <citation type="journal article" date="2019" name="Int. J. Syst. Evol. Microbiol.">
        <title>The Global Catalogue of Microorganisms (GCM) 10K type strain sequencing project: providing services to taxonomists for standard genome sequencing and annotation.</title>
        <authorList>
            <consortium name="The Broad Institute Genomics Platform"/>
            <consortium name="The Broad Institute Genome Sequencing Center for Infectious Disease"/>
            <person name="Wu L."/>
            <person name="Ma J."/>
        </authorList>
    </citation>
    <scope>NUCLEOTIDE SEQUENCE [LARGE SCALE GENOMIC DNA]</scope>
    <source>
        <strain evidence="5">LMG 29894</strain>
    </source>
</reference>
<evidence type="ECO:0000313" key="4">
    <source>
        <dbReference type="EMBL" id="MFC4160482.1"/>
    </source>
</evidence>
<name>A0ABV8MS16_9NEIS</name>
<organism evidence="4 5">
    <name type="scientific">Chitinimonas lacunae</name>
    <dbReference type="NCBI Taxonomy" id="1963018"/>
    <lineage>
        <taxon>Bacteria</taxon>
        <taxon>Pseudomonadati</taxon>
        <taxon>Pseudomonadota</taxon>
        <taxon>Betaproteobacteria</taxon>
        <taxon>Neisseriales</taxon>
        <taxon>Chitinibacteraceae</taxon>
        <taxon>Chitinimonas</taxon>
    </lineage>
</organism>
<evidence type="ECO:0000313" key="5">
    <source>
        <dbReference type="Proteomes" id="UP001595791"/>
    </source>
</evidence>
<protein>
    <submittedName>
        <fullName evidence="4">Substrate-binding periplasmic protein</fullName>
    </submittedName>
</protein>
<dbReference type="PROSITE" id="PS51257">
    <property type="entry name" value="PROKAR_LIPOPROTEIN"/>
    <property type="match status" value="1"/>
</dbReference>
<feature type="domain" description="Solute-binding protein family 3/N-terminal" evidence="3">
    <location>
        <begin position="30"/>
        <end position="245"/>
    </location>
</feature>
<dbReference type="SUPFAM" id="SSF53850">
    <property type="entry name" value="Periplasmic binding protein-like II"/>
    <property type="match status" value="1"/>
</dbReference>
<dbReference type="RefSeq" id="WP_378165365.1">
    <property type="nucleotide sequence ID" value="NZ_JBHSBU010000001.1"/>
</dbReference>
<feature type="signal peptide" evidence="2">
    <location>
        <begin position="1"/>
        <end position="18"/>
    </location>
</feature>
<keyword evidence="5" id="KW-1185">Reference proteome</keyword>
<evidence type="ECO:0000256" key="2">
    <source>
        <dbReference type="SAM" id="SignalP"/>
    </source>
</evidence>
<evidence type="ECO:0000259" key="3">
    <source>
        <dbReference type="Pfam" id="PF00497"/>
    </source>
</evidence>
<dbReference type="EMBL" id="JBHSBU010000001">
    <property type="protein sequence ID" value="MFC4160482.1"/>
    <property type="molecule type" value="Genomic_DNA"/>
</dbReference>
<comment type="caution">
    <text evidence="4">The sequence shown here is derived from an EMBL/GenBank/DDBJ whole genome shotgun (WGS) entry which is preliminary data.</text>
</comment>
<dbReference type="Gene3D" id="3.40.190.10">
    <property type="entry name" value="Periplasmic binding protein-like II"/>
    <property type="match status" value="2"/>
</dbReference>
<dbReference type="InterPro" id="IPR001638">
    <property type="entry name" value="Solute-binding_3/MltF_N"/>
</dbReference>
<evidence type="ECO:0000256" key="1">
    <source>
        <dbReference type="ARBA" id="ARBA00022729"/>
    </source>
</evidence>
<proteinExistence type="predicted"/>
<keyword evidence="1 2" id="KW-0732">Signal</keyword>
<accession>A0ABV8MS16</accession>
<sequence>MTLLRHVLLGLAAALACAETPLVRIATGELPPYATELRADRGIALSIVRRAFELAGYRVEYIFLPWSRAQAETRLGKWDASAYWGRTDERERDFWLSDNVVTEQWVFVYRKNIEFNWNSFEDLRPYQIAIIRDYTYTPELRAMLNNSDLRTDPTPDDLAALRKLVIGRVDLAPMERNVACDILSRYFSEGEANRLRAHPRPMTESFTTHLLLPRSRPDSLLLLQAFNGGLKKLYESGEHAQLLKQIRCPNGWSDVITNPK</sequence>